<dbReference type="Proteomes" id="UP000240717">
    <property type="component" value="Unassembled WGS sequence"/>
</dbReference>
<evidence type="ECO:0000313" key="2">
    <source>
        <dbReference type="EMBL" id="PTI49455.1"/>
    </source>
</evidence>
<keyword evidence="1" id="KW-1133">Transmembrane helix</keyword>
<protein>
    <recommendedName>
        <fullName evidence="4">DUF1433 domain-containing protein</fullName>
    </recommendedName>
</protein>
<gene>
    <name evidence="2" type="ORF">BU085_12075</name>
</gene>
<organism evidence="2 3">
    <name type="scientific">Staphylococcus warneri</name>
    <dbReference type="NCBI Taxonomy" id="1292"/>
    <lineage>
        <taxon>Bacteria</taxon>
        <taxon>Bacillati</taxon>
        <taxon>Bacillota</taxon>
        <taxon>Bacilli</taxon>
        <taxon>Bacillales</taxon>
        <taxon>Staphylococcaceae</taxon>
        <taxon>Staphylococcus</taxon>
    </lineage>
</organism>
<evidence type="ECO:0000256" key="1">
    <source>
        <dbReference type="SAM" id="Phobius"/>
    </source>
</evidence>
<keyword evidence="1" id="KW-0812">Transmembrane</keyword>
<comment type="caution">
    <text evidence="2">The sequence shown here is derived from an EMBL/GenBank/DDBJ whole genome shotgun (WGS) entry which is preliminary data.</text>
</comment>
<dbReference type="RefSeq" id="WP_107541005.1">
    <property type="nucleotide sequence ID" value="NZ_PZEV01000069.1"/>
</dbReference>
<dbReference type="AlphaFoldDB" id="A0A2T4PXI4"/>
<dbReference type="EMBL" id="PZEV01000069">
    <property type="protein sequence ID" value="PTI49455.1"/>
    <property type="molecule type" value="Genomic_DNA"/>
</dbReference>
<proteinExistence type="predicted"/>
<evidence type="ECO:0008006" key="4">
    <source>
        <dbReference type="Google" id="ProtNLM"/>
    </source>
</evidence>
<dbReference type="Pfam" id="PF07252">
    <property type="entry name" value="DUF1433"/>
    <property type="match status" value="1"/>
</dbReference>
<reference evidence="2 3" key="1">
    <citation type="journal article" date="2016" name="Front. Microbiol.">
        <title>Comprehensive Phylogenetic Analysis of Bovine Non-aureus Staphylococci Species Based on Whole-Genome Sequencing.</title>
        <authorList>
            <person name="Naushad S."/>
            <person name="Barkema H.W."/>
            <person name="Luby C."/>
            <person name="Condas L.A."/>
            <person name="Nobrega D.B."/>
            <person name="Carson D.A."/>
            <person name="De Buck J."/>
        </authorList>
    </citation>
    <scope>NUCLEOTIDE SEQUENCE [LARGE SCALE GENOMIC DNA]</scope>
    <source>
        <strain evidence="2 3">SNUC 2993</strain>
    </source>
</reference>
<evidence type="ECO:0000313" key="3">
    <source>
        <dbReference type="Proteomes" id="UP000240717"/>
    </source>
</evidence>
<accession>A0A2T4PXI4</accession>
<sequence length="143" mass="16889">MKKRYVLITVLLIFIIVAICGYISHKNKKELYIQTQEKRIDLYFKYNLKDYHSMHVTSFKKNPMGGYFIKGYINNDKNYDFDATIFSSHSTQFKGDIGYDDKTLGKLFISDDPKNDLSPNEIIKKEHLDKDKYEADPPAFFFF</sequence>
<dbReference type="Gene3D" id="3.10.450.130">
    <property type="entry name" value="folded 79 residue fragment of lin0334 like domains"/>
    <property type="match status" value="1"/>
</dbReference>
<name>A0A2T4PXI4_STAWA</name>
<dbReference type="InterPro" id="IPR009881">
    <property type="entry name" value="DUF1433"/>
</dbReference>
<keyword evidence="1" id="KW-0472">Membrane</keyword>
<feature type="transmembrane region" description="Helical" evidence="1">
    <location>
        <begin position="6"/>
        <end position="24"/>
    </location>
</feature>